<sequence>MGTAESNYTERPSRIPGAVVWRLAPHRSHSSRILPDGCMDVIHSDGELFVAGPDTTAHLTWSAAGRRSTAVRFAPGTGPAFLGVAASELRNRRVPLRDLWPSGRVRRLTERLDEASDRASLLEDVLLAVEADPDPLATRVLAHLRTGHPVAGVAAEIGMSERQLHRRGLFLYGYGLKTLDRILRLNGALDQARRGMAYAAVAANSGYADQAHLSREVKALTGITLSELLK</sequence>
<comment type="caution">
    <text evidence="5">The sequence shown here is derived from an EMBL/GenBank/DDBJ whole genome shotgun (WGS) entry which is preliminary data.</text>
</comment>
<keyword evidence="1" id="KW-0805">Transcription regulation</keyword>
<dbReference type="RefSeq" id="WP_344614037.1">
    <property type="nucleotide sequence ID" value="NZ_BAAARV010000030.1"/>
</dbReference>
<dbReference type="InterPro" id="IPR018060">
    <property type="entry name" value="HTH_AraC"/>
</dbReference>
<protein>
    <submittedName>
        <fullName evidence="5">Helix-turn-helix transcriptional regulator</fullName>
    </submittedName>
</protein>
<dbReference type="Gene3D" id="1.10.10.60">
    <property type="entry name" value="Homeodomain-like"/>
    <property type="match status" value="1"/>
</dbReference>
<evidence type="ECO:0000256" key="1">
    <source>
        <dbReference type="ARBA" id="ARBA00023015"/>
    </source>
</evidence>
<gene>
    <name evidence="5" type="ORF">GCM10010170_040920</name>
</gene>
<dbReference type="PANTHER" id="PTHR46796:SF15">
    <property type="entry name" value="BLL1074 PROTEIN"/>
    <property type="match status" value="1"/>
</dbReference>
<evidence type="ECO:0000313" key="5">
    <source>
        <dbReference type="EMBL" id="GAA2351012.1"/>
    </source>
</evidence>
<dbReference type="PROSITE" id="PS01124">
    <property type="entry name" value="HTH_ARAC_FAMILY_2"/>
    <property type="match status" value="1"/>
</dbReference>
<proteinExistence type="predicted"/>
<accession>A0ABN3GGD0</accession>
<organism evidence="5 6">
    <name type="scientific">Dactylosporangium salmoneum</name>
    <dbReference type="NCBI Taxonomy" id="53361"/>
    <lineage>
        <taxon>Bacteria</taxon>
        <taxon>Bacillati</taxon>
        <taxon>Actinomycetota</taxon>
        <taxon>Actinomycetes</taxon>
        <taxon>Micromonosporales</taxon>
        <taxon>Micromonosporaceae</taxon>
        <taxon>Dactylosporangium</taxon>
    </lineage>
</organism>
<keyword evidence="6" id="KW-1185">Reference proteome</keyword>
<dbReference type="Pfam" id="PF20240">
    <property type="entry name" value="DUF6597"/>
    <property type="match status" value="1"/>
</dbReference>
<dbReference type="PANTHER" id="PTHR46796">
    <property type="entry name" value="HTH-TYPE TRANSCRIPTIONAL ACTIVATOR RHAS-RELATED"/>
    <property type="match status" value="1"/>
</dbReference>
<name>A0ABN3GGD0_9ACTN</name>
<feature type="domain" description="HTH araC/xylS-type" evidence="4">
    <location>
        <begin position="134"/>
        <end position="230"/>
    </location>
</feature>
<dbReference type="Proteomes" id="UP001501444">
    <property type="component" value="Unassembled WGS sequence"/>
</dbReference>
<dbReference type="EMBL" id="BAAARV010000030">
    <property type="protein sequence ID" value="GAA2351012.1"/>
    <property type="molecule type" value="Genomic_DNA"/>
</dbReference>
<evidence type="ECO:0000256" key="3">
    <source>
        <dbReference type="ARBA" id="ARBA00023163"/>
    </source>
</evidence>
<keyword evidence="3" id="KW-0804">Transcription</keyword>
<dbReference type="InterPro" id="IPR046532">
    <property type="entry name" value="DUF6597"/>
</dbReference>
<dbReference type="InterPro" id="IPR050204">
    <property type="entry name" value="AraC_XylS_family_regulators"/>
</dbReference>
<evidence type="ECO:0000259" key="4">
    <source>
        <dbReference type="PROSITE" id="PS01124"/>
    </source>
</evidence>
<dbReference type="Pfam" id="PF12833">
    <property type="entry name" value="HTH_18"/>
    <property type="match status" value="1"/>
</dbReference>
<evidence type="ECO:0000313" key="6">
    <source>
        <dbReference type="Proteomes" id="UP001501444"/>
    </source>
</evidence>
<keyword evidence="2" id="KW-0238">DNA-binding</keyword>
<evidence type="ECO:0000256" key="2">
    <source>
        <dbReference type="ARBA" id="ARBA00023125"/>
    </source>
</evidence>
<dbReference type="SMART" id="SM00342">
    <property type="entry name" value="HTH_ARAC"/>
    <property type="match status" value="1"/>
</dbReference>
<reference evidence="5 6" key="1">
    <citation type="journal article" date="2019" name="Int. J. Syst. Evol. Microbiol.">
        <title>The Global Catalogue of Microorganisms (GCM) 10K type strain sequencing project: providing services to taxonomists for standard genome sequencing and annotation.</title>
        <authorList>
            <consortium name="The Broad Institute Genomics Platform"/>
            <consortium name="The Broad Institute Genome Sequencing Center for Infectious Disease"/>
            <person name="Wu L."/>
            <person name="Ma J."/>
        </authorList>
    </citation>
    <scope>NUCLEOTIDE SEQUENCE [LARGE SCALE GENOMIC DNA]</scope>
    <source>
        <strain evidence="5 6">JCM 3272</strain>
    </source>
</reference>